<evidence type="ECO:0000256" key="2">
    <source>
        <dbReference type="ARBA" id="ARBA00022448"/>
    </source>
</evidence>
<sequence length="310" mass="34081">MALSLNSKNNTKSKRSSIKTSTGEKVFSVFNYTFFVLLGMATLFPFLNLVAKSFSSEAAVVSGKVALIPVDFQLGTYKFVLGNKDFLNSFLITIIVTILGTITGIIITVITAYPLSKTRLRGRKGLLIIFVFTMLFNGGLIPTYLVMQKLNLLNNIWVLILPTMINVFNLLIMKNYFESLPESIEESAKIDGASNLTILLKIILPLSKPVIATITLFFAVAHWNSYFHAMVYITDPKLKPMQLYLKELVASTADVLKQAGYSPDIEGALNTAPEAVQAASIVAATIPIICVYPFLQKYFVKGVLIGSVKG</sequence>
<dbReference type="InterPro" id="IPR000515">
    <property type="entry name" value="MetI-like"/>
</dbReference>
<dbReference type="GO" id="GO:0055085">
    <property type="term" value="P:transmembrane transport"/>
    <property type="evidence" value="ECO:0007669"/>
    <property type="project" value="InterPro"/>
</dbReference>
<feature type="transmembrane region" description="Helical" evidence="7">
    <location>
        <begin position="156"/>
        <end position="177"/>
    </location>
</feature>
<evidence type="ECO:0000313" key="10">
    <source>
        <dbReference type="Proteomes" id="UP000184080"/>
    </source>
</evidence>
<dbReference type="AlphaFoldDB" id="A0A1M6GTG3"/>
<dbReference type="PROSITE" id="PS50928">
    <property type="entry name" value="ABC_TM1"/>
    <property type="match status" value="1"/>
</dbReference>
<evidence type="ECO:0000256" key="4">
    <source>
        <dbReference type="ARBA" id="ARBA00022692"/>
    </source>
</evidence>
<keyword evidence="3" id="KW-1003">Cell membrane</keyword>
<feature type="transmembrane region" description="Helical" evidence="7">
    <location>
        <begin position="198"/>
        <end position="221"/>
    </location>
</feature>
<dbReference type="PANTHER" id="PTHR43744">
    <property type="entry name" value="ABC TRANSPORTER PERMEASE PROTEIN MG189-RELATED-RELATED"/>
    <property type="match status" value="1"/>
</dbReference>
<accession>A0A1M6GTG3</accession>
<reference evidence="9 10" key="1">
    <citation type="submission" date="2016-11" db="EMBL/GenBank/DDBJ databases">
        <authorList>
            <person name="Jaros S."/>
            <person name="Januszkiewicz K."/>
            <person name="Wedrychowicz H."/>
        </authorList>
    </citation>
    <scope>NUCLEOTIDE SEQUENCE [LARGE SCALE GENOMIC DNA]</scope>
    <source>
        <strain evidence="9 10">DSM 21864</strain>
    </source>
</reference>
<dbReference type="RefSeq" id="WP_073006505.1">
    <property type="nucleotide sequence ID" value="NZ_FQZO01000003.1"/>
</dbReference>
<evidence type="ECO:0000313" key="9">
    <source>
        <dbReference type="EMBL" id="SHJ13244.1"/>
    </source>
</evidence>
<comment type="subcellular location">
    <subcellularLocation>
        <location evidence="1 7">Cell membrane</location>
        <topology evidence="1 7">Multi-pass membrane protein</topology>
    </subcellularLocation>
</comment>
<evidence type="ECO:0000256" key="3">
    <source>
        <dbReference type="ARBA" id="ARBA00022475"/>
    </source>
</evidence>
<evidence type="ECO:0000256" key="7">
    <source>
        <dbReference type="RuleBase" id="RU363032"/>
    </source>
</evidence>
<feature type="transmembrane region" description="Helical" evidence="7">
    <location>
        <begin position="29"/>
        <end position="47"/>
    </location>
</feature>
<dbReference type="InterPro" id="IPR035906">
    <property type="entry name" value="MetI-like_sf"/>
</dbReference>
<keyword evidence="6 7" id="KW-0472">Membrane</keyword>
<dbReference type="CDD" id="cd06261">
    <property type="entry name" value="TM_PBP2"/>
    <property type="match status" value="1"/>
</dbReference>
<dbReference type="Pfam" id="PF00528">
    <property type="entry name" value="BPD_transp_1"/>
    <property type="match status" value="1"/>
</dbReference>
<organism evidence="9 10">
    <name type="scientific">Clostridium amylolyticum</name>
    <dbReference type="NCBI Taxonomy" id="1121298"/>
    <lineage>
        <taxon>Bacteria</taxon>
        <taxon>Bacillati</taxon>
        <taxon>Bacillota</taxon>
        <taxon>Clostridia</taxon>
        <taxon>Eubacteriales</taxon>
        <taxon>Clostridiaceae</taxon>
        <taxon>Clostridium</taxon>
    </lineage>
</organism>
<feature type="transmembrane region" description="Helical" evidence="7">
    <location>
        <begin position="275"/>
        <end position="295"/>
    </location>
</feature>
<evidence type="ECO:0000259" key="8">
    <source>
        <dbReference type="PROSITE" id="PS50928"/>
    </source>
</evidence>
<comment type="similarity">
    <text evidence="7">Belongs to the binding-protein-dependent transport system permease family.</text>
</comment>
<dbReference type="GO" id="GO:0005886">
    <property type="term" value="C:plasma membrane"/>
    <property type="evidence" value="ECO:0007669"/>
    <property type="project" value="UniProtKB-SubCell"/>
</dbReference>
<feature type="transmembrane region" description="Helical" evidence="7">
    <location>
        <begin position="125"/>
        <end position="144"/>
    </location>
</feature>
<evidence type="ECO:0000256" key="5">
    <source>
        <dbReference type="ARBA" id="ARBA00022989"/>
    </source>
</evidence>
<keyword evidence="4 7" id="KW-0812">Transmembrane</keyword>
<dbReference type="STRING" id="1121298.SAMN05444401_2238"/>
<evidence type="ECO:0000256" key="1">
    <source>
        <dbReference type="ARBA" id="ARBA00004651"/>
    </source>
</evidence>
<proteinExistence type="inferred from homology"/>
<dbReference type="PANTHER" id="PTHR43744:SF9">
    <property type="entry name" value="POLYGALACTURONAN_RHAMNOGALACTURONAN TRANSPORT SYSTEM PERMEASE PROTEIN YTCP"/>
    <property type="match status" value="1"/>
</dbReference>
<dbReference type="EMBL" id="FQZO01000003">
    <property type="protein sequence ID" value="SHJ13244.1"/>
    <property type="molecule type" value="Genomic_DNA"/>
</dbReference>
<name>A0A1M6GTG3_9CLOT</name>
<keyword evidence="5 7" id="KW-1133">Transmembrane helix</keyword>
<feature type="domain" description="ABC transmembrane type-1" evidence="8">
    <location>
        <begin position="86"/>
        <end position="294"/>
    </location>
</feature>
<dbReference type="Gene3D" id="1.10.3720.10">
    <property type="entry name" value="MetI-like"/>
    <property type="match status" value="1"/>
</dbReference>
<gene>
    <name evidence="9" type="ORF">SAMN05444401_2238</name>
</gene>
<dbReference type="SUPFAM" id="SSF161098">
    <property type="entry name" value="MetI-like"/>
    <property type="match status" value="1"/>
</dbReference>
<dbReference type="Proteomes" id="UP000184080">
    <property type="component" value="Unassembled WGS sequence"/>
</dbReference>
<keyword evidence="2 7" id="KW-0813">Transport</keyword>
<keyword evidence="10" id="KW-1185">Reference proteome</keyword>
<feature type="transmembrane region" description="Helical" evidence="7">
    <location>
        <begin position="90"/>
        <end position="113"/>
    </location>
</feature>
<evidence type="ECO:0000256" key="6">
    <source>
        <dbReference type="ARBA" id="ARBA00023136"/>
    </source>
</evidence>
<protein>
    <submittedName>
        <fullName evidence="9">Carbohydrate ABC transporter membrane protein 2, CUT1 family</fullName>
    </submittedName>
</protein>